<dbReference type="InterPro" id="IPR011042">
    <property type="entry name" value="6-blade_b-propeller_TolB-like"/>
</dbReference>
<dbReference type="EMBL" id="CP016268">
    <property type="protein sequence ID" value="ANO52451.1"/>
    <property type="molecule type" value="Genomic_DNA"/>
</dbReference>
<dbReference type="AlphaFoldDB" id="A0A193LJ16"/>
<dbReference type="Pfam" id="PF08450">
    <property type="entry name" value="SGL"/>
    <property type="match status" value="1"/>
</dbReference>
<name>A0A193LJ16_9GAMM</name>
<evidence type="ECO:0000313" key="2">
    <source>
        <dbReference type="EMBL" id="ANO52451.1"/>
    </source>
</evidence>
<reference evidence="2 3" key="1">
    <citation type="submission" date="2016-06" db="EMBL/GenBank/DDBJ databases">
        <title>Complete genome sequence of a deep-branching marine Gamma Proteobacterium Woeseia oceani type strain XK5.</title>
        <authorList>
            <person name="Mu D."/>
            <person name="Du Z."/>
        </authorList>
    </citation>
    <scope>NUCLEOTIDE SEQUENCE [LARGE SCALE GENOMIC DNA]</scope>
    <source>
        <strain evidence="2 3">XK5</strain>
    </source>
</reference>
<feature type="domain" description="SMP-30/Gluconolactonase/LRE-like region" evidence="1">
    <location>
        <begin position="174"/>
        <end position="366"/>
    </location>
</feature>
<dbReference type="SUPFAM" id="SSF48452">
    <property type="entry name" value="TPR-like"/>
    <property type="match status" value="1"/>
</dbReference>
<evidence type="ECO:0000313" key="3">
    <source>
        <dbReference type="Proteomes" id="UP000092695"/>
    </source>
</evidence>
<sequence length="457" mass="48932">MKFDSVSAGTIRSWSGRTYDKAAGAPAMSVHCRYPAAKFSTIVAALLLSCSSFAQSGVAESQQHLRAASAAYEAGDFRKYTAELETAHKLNPDSLYTRYNLACGYALTGQTEQALAMLTWLTEARVDFNMADDPDLASLADNPRFQQLLARTAVNTRPISNSRHTFTVSRLDLLPEGIAWDPASKRFFFGSMRNGEVFAAASSGQHTLFATVAKDGPLSAIGMTVDTARNLLWVIGTRTTLLDGVASDMPVVSGVFAYALDSGELQHAYTRDDVGFGFNDVTLAPNGDIYLSGDVLGYVPAAGDGLEILETSEPVFGSNGIVVTPDGKTLITSSYPAGVAAIRISDGQTTFLQAPDNVPLYGIDGMYLYEGDLVAVQHGARPWRLMRFALDPSLSRITSARTIEFANENVTATTGAIVGNEIHYIGQGTVPESMPAHIAEHLHELIGPTIVMTAPLD</sequence>
<dbReference type="InterPro" id="IPR013658">
    <property type="entry name" value="SGL"/>
</dbReference>
<gene>
    <name evidence="2" type="ORF">BA177_15795</name>
</gene>
<organism evidence="2 3">
    <name type="scientific">Woeseia oceani</name>
    <dbReference type="NCBI Taxonomy" id="1548547"/>
    <lineage>
        <taxon>Bacteria</taxon>
        <taxon>Pseudomonadati</taxon>
        <taxon>Pseudomonadota</taxon>
        <taxon>Gammaproteobacteria</taxon>
        <taxon>Woeseiales</taxon>
        <taxon>Woeseiaceae</taxon>
        <taxon>Woeseia</taxon>
    </lineage>
</organism>
<dbReference type="STRING" id="1548547.BA177_15795"/>
<protein>
    <recommendedName>
        <fullName evidence="1">SMP-30/Gluconolactonase/LRE-like region domain-containing protein</fullName>
    </recommendedName>
</protein>
<dbReference type="NCBIfam" id="NF047558">
    <property type="entry name" value="TPR_END_plus"/>
    <property type="match status" value="1"/>
</dbReference>
<dbReference type="Gene3D" id="2.120.10.30">
    <property type="entry name" value="TolB, C-terminal domain"/>
    <property type="match status" value="1"/>
</dbReference>
<dbReference type="OrthoDB" id="8889994at2"/>
<dbReference type="SUPFAM" id="SSF63829">
    <property type="entry name" value="Calcium-dependent phosphotriesterase"/>
    <property type="match status" value="1"/>
</dbReference>
<dbReference type="Gene3D" id="1.25.40.10">
    <property type="entry name" value="Tetratricopeptide repeat domain"/>
    <property type="match status" value="1"/>
</dbReference>
<dbReference type="InterPro" id="IPR011990">
    <property type="entry name" value="TPR-like_helical_dom_sf"/>
</dbReference>
<keyword evidence="3" id="KW-1185">Reference proteome</keyword>
<proteinExistence type="predicted"/>
<dbReference type="Proteomes" id="UP000092695">
    <property type="component" value="Chromosome"/>
</dbReference>
<dbReference type="KEGG" id="woc:BA177_15795"/>
<evidence type="ECO:0000259" key="1">
    <source>
        <dbReference type="Pfam" id="PF08450"/>
    </source>
</evidence>
<accession>A0A193LJ16</accession>